<organism evidence="1 2">
    <name type="scientific">Byssochlamys spectabilis (strain No. 5 / NBRC 109023)</name>
    <name type="common">Paecilomyces variotii</name>
    <dbReference type="NCBI Taxonomy" id="1356009"/>
    <lineage>
        <taxon>Eukaryota</taxon>
        <taxon>Fungi</taxon>
        <taxon>Dikarya</taxon>
        <taxon>Ascomycota</taxon>
        <taxon>Pezizomycotina</taxon>
        <taxon>Eurotiomycetes</taxon>
        <taxon>Eurotiomycetidae</taxon>
        <taxon>Eurotiales</taxon>
        <taxon>Thermoascaceae</taxon>
        <taxon>Paecilomyces</taxon>
    </lineage>
</organism>
<evidence type="ECO:0000313" key="1">
    <source>
        <dbReference type="EMBL" id="GAD99249.1"/>
    </source>
</evidence>
<comment type="caution">
    <text evidence="1">The sequence shown here is derived from an EMBL/GenBank/DDBJ whole genome shotgun (WGS) entry which is preliminary data.</text>
</comment>
<protein>
    <submittedName>
        <fullName evidence="1">Uncharacterized protein</fullName>
    </submittedName>
</protein>
<dbReference type="OrthoDB" id="3508621at2759"/>
<dbReference type="HOGENOM" id="CLU_2558072_0_0_1"/>
<accession>V5FMM8</accession>
<sequence>MQEAAQMVAWVFDDKQRPSRAPGRLFHIAQNRQWIYLIFGVYGENYLEHLKHGTVTDDSTSFLTICASTAYGDGYDDDDGRY</sequence>
<dbReference type="AlphaFoldDB" id="V5FMM8"/>
<dbReference type="InParanoid" id="V5FMM8"/>
<dbReference type="EMBL" id="BAUL01000287">
    <property type="protein sequence ID" value="GAD99249.1"/>
    <property type="molecule type" value="Genomic_DNA"/>
</dbReference>
<name>V5FMM8_BYSSN</name>
<keyword evidence="2" id="KW-1185">Reference proteome</keyword>
<proteinExistence type="predicted"/>
<reference evidence="2" key="1">
    <citation type="journal article" date="2014" name="Genome Announc.">
        <title>Draft genome sequence of the formaldehyde-resistant fungus Byssochlamys spectabilis No. 5 (anamorph Paecilomyces variotii No. 5) (NBRC109023).</title>
        <authorList>
            <person name="Oka T."/>
            <person name="Ekino K."/>
            <person name="Fukuda K."/>
            <person name="Nomura Y."/>
        </authorList>
    </citation>
    <scope>NUCLEOTIDE SEQUENCE [LARGE SCALE GENOMIC DNA]</scope>
    <source>
        <strain evidence="2">No. 5 / NBRC 109023</strain>
    </source>
</reference>
<gene>
    <name evidence="1" type="ORF">PVAR5_7959</name>
</gene>
<evidence type="ECO:0000313" key="2">
    <source>
        <dbReference type="Proteomes" id="UP000018001"/>
    </source>
</evidence>
<dbReference type="Proteomes" id="UP000018001">
    <property type="component" value="Unassembled WGS sequence"/>
</dbReference>